<accession>A0A4R8DND7</accession>
<dbReference type="InterPro" id="IPR001763">
    <property type="entry name" value="Rhodanese-like_dom"/>
</dbReference>
<comment type="caution">
    <text evidence="2">The sequence shown here is derived from an EMBL/GenBank/DDBJ whole genome shotgun (WGS) entry which is preliminary data.</text>
</comment>
<reference evidence="2 3" key="1">
    <citation type="submission" date="2019-03" db="EMBL/GenBank/DDBJ databases">
        <title>Genomic Encyclopedia of Type Strains, Phase IV (KMG-IV): sequencing the most valuable type-strain genomes for metagenomic binning, comparative biology and taxonomic classification.</title>
        <authorList>
            <person name="Goeker M."/>
        </authorList>
    </citation>
    <scope>NUCLEOTIDE SEQUENCE [LARGE SCALE GENOMIC DNA]</scope>
    <source>
        <strain evidence="2 3">DSM 100059</strain>
    </source>
</reference>
<evidence type="ECO:0000313" key="2">
    <source>
        <dbReference type="EMBL" id="TDW99523.1"/>
    </source>
</evidence>
<keyword evidence="2" id="KW-0808">Transferase</keyword>
<proteinExistence type="predicted"/>
<dbReference type="AlphaFoldDB" id="A0A4R8DND7"/>
<dbReference type="Proteomes" id="UP000294498">
    <property type="component" value="Unassembled WGS sequence"/>
</dbReference>
<gene>
    <name evidence="2" type="ORF">EDB95_0533</name>
</gene>
<dbReference type="OrthoDB" id="9807812at2"/>
<dbReference type="EMBL" id="SODV01000001">
    <property type="protein sequence ID" value="TDW99523.1"/>
    <property type="molecule type" value="Genomic_DNA"/>
</dbReference>
<protein>
    <submittedName>
        <fullName evidence="2">Rhodanese-related sulfurtransferase</fullName>
    </submittedName>
</protein>
<dbReference type="SMART" id="SM00450">
    <property type="entry name" value="RHOD"/>
    <property type="match status" value="1"/>
</dbReference>
<dbReference type="SUPFAM" id="SSF52821">
    <property type="entry name" value="Rhodanese/Cell cycle control phosphatase"/>
    <property type="match status" value="1"/>
</dbReference>
<keyword evidence="3" id="KW-1185">Reference proteome</keyword>
<dbReference type="Pfam" id="PF00581">
    <property type="entry name" value="Rhodanese"/>
    <property type="match status" value="1"/>
</dbReference>
<evidence type="ECO:0000259" key="1">
    <source>
        <dbReference type="PROSITE" id="PS50206"/>
    </source>
</evidence>
<dbReference type="GO" id="GO:0016740">
    <property type="term" value="F:transferase activity"/>
    <property type="evidence" value="ECO:0007669"/>
    <property type="project" value="UniProtKB-KW"/>
</dbReference>
<dbReference type="RefSeq" id="WP_133990287.1">
    <property type="nucleotide sequence ID" value="NZ_SODV01000001.1"/>
</dbReference>
<feature type="domain" description="Rhodanese" evidence="1">
    <location>
        <begin position="24"/>
        <end position="114"/>
    </location>
</feature>
<evidence type="ECO:0000313" key="3">
    <source>
        <dbReference type="Proteomes" id="UP000294498"/>
    </source>
</evidence>
<dbReference type="PROSITE" id="PS50206">
    <property type="entry name" value="RHODANESE_3"/>
    <property type="match status" value="1"/>
</dbReference>
<dbReference type="InterPro" id="IPR036873">
    <property type="entry name" value="Rhodanese-like_dom_sf"/>
</dbReference>
<name>A0A4R8DND7_9BACT</name>
<dbReference type="Gene3D" id="3.40.250.10">
    <property type="entry name" value="Rhodanese-like domain"/>
    <property type="match status" value="1"/>
</dbReference>
<sequence>MPLSVAYLYGLPVLTPLDVLIRLSHPDFFVFDNNPETVFLHHRVPGALRLDPMHFTESDLPTDEEASLLFYSSGPLCGAGTHAARRARRMGYPHVYVMTAGITGWIKEGCPIERG</sequence>
<organism evidence="2 3">
    <name type="scientific">Dinghuibacter silviterrae</name>
    <dbReference type="NCBI Taxonomy" id="1539049"/>
    <lineage>
        <taxon>Bacteria</taxon>
        <taxon>Pseudomonadati</taxon>
        <taxon>Bacteroidota</taxon>
        <taxon>Chitinophagia</taxon>
        <taxon>Chitinophagales</taxon>
        <taxon>Chitinophagaceae</taxon>
        <taxon>Dinghuibacter</taxon>
    </lineage>
</organism>